<evidence type="ECO:0000256" key="9">
    <source>
        <dbReference type="ARBA" id="ARBA00023128"/>
    </source>
</evidence>
<dbReference type="EMBL" id="ML210166">
    <property type="protein sequence ID" value="TFK27228.1"/>
    <property type="molecule type" value="Genomic_DNA"/>
</dbReference>
<dbReference type="Pfam" id="PF25426">
    <property type="entry name" value="AAA_lid_BCS1"/>
    <property type="match status" value="1"/>
</dbReference>
<dbReference type="PANTHER" id="PTHR23070">
    <property type="entry name" value="BCS1 AAA-TYPE ATPASE"/>
    <property type="match status" value="1"/>
</dbReference>
<dbReference type="InterPro" id="IPR057495">
    <property type="entry name" value="AAA_lid_BCS1"/>
</dbReference>
<keyword evidence="9" id="KW-0496">Mitochondrion</keyword>
<evidence type="ECO:0000313" key="16">
    <source>
        <dbReference type="Proteomes" id="UP000307440"/>
    </source>
</evidence>
<dbReference type="SMART" id="SM00382">
    <property type="entry name" value="AAA"/>
    <property type="match status" value="1"/>
</dbReference>
<keyword evidence="6 15" id="KW-0378">Hydrolase</keyword>
<proteinExistence type="inferred from homology"/>
<keyword evidence="5" id="KW-0999">Mitochondrion inner membrane</keyword>
<evidence type="ECO:0000256" key="1">
    <source>
        <dbReference type="ARBA" id="ARBA00004434"/>
    </source>
</evidence>
<comment type="catalytic activity">
    <reaction evidence="11">
        <text>ATP + H2O = ADP + phosphate + H(+)</text>
        <dbReference type="Rhea" id="RHEA:13065"/>
        <dbReference type="ChEBI" id="CHEBI:15377"/>
        <dbReference type="ChEBI" id="CHEBI:15378"/>
        <dbReference type="ChEBI" id="CHEBI:30616"/>
        <dbReference type="ChEBI" id="CHEBI:43474"/>
        <dbReference type="ChEBI" id="CHEBI:456216"/>
    </reaction>
    <physiologicalReaction direction="left-to-right" evidence="11">
        <dbReference type="Rhea" id="RHEA:13066"/>
    </physiologicalReaction>
</comment>
<organism evidence="15 16">
    <name type="scientific">Coprinopsis marcescibilis</name>
    <name type="common">Agaric fungus</name>
    <name type="synonym">Psathyrella marcescibilis</name>
    <dbReference type="NCBI Taxonomy" id="230819"/>
    <lineage>
        <taxon>Eukaryota</taxon>
        <taxon>Fungi</taxon>
        <taxon>Dikarya</taxon>
        <taxon>Basidiomycota</taxon>
        <taxon>Agaricomycotina</taxon>
        <taxon>Agaricomycetes</taxon>
        <taxon>Agaricomycetidae</taxon>
        <taxon>Agaricales</taxon>
        <taxon>Agaricineae</taxon>
        <taxon>Psathyrellaceae</taxon>
        <taxon>Coprinopsis</taxon>
    </lineage>
</organism>
<dbReference type="OrthoDB" id="10251412at2759"/>
<keyword evidence="7" id="KW-0067">ATP-binding</keyword>
<evidence type="ECO:0000256" key="7">
    <source>
        <dbReference type="ARBA" id="ARBA00022840"/>
    </source>
</evidence>
<dbReference type="InterPro" id="IPR014851">
    <property type="entry name" value="BCS1_N"/>
</dbReference>
<keyword evidence="4" id="KW-0547">Nucleotide-binding</keyword>
<evidence type="ECO:0000256" key="12">
    <source>
        <dbReference type="SAM" id="MobiDB-lite"/>
    </source>
</evidence>
<name>A0A5C3L3I4_COPMA</name>
<dbReference type="InterPro" id="IPR027417">
    <property type="entry name" value="P-loop_NTPase"/>
</dbReference>
<dbReference type="Pfam" id="PF08740">
    <property type="entry name" value="BCS1_N"/>
    <property type="match status" value="1"/>
</dbReference>
<accession>A0A5C3L3I4</accession>
<keyword evidence="3" id="KW-0812">Transmembrane</keyword>
<comment type="similarity">
    <text evidence="2">Belongs to the AAA ATPase family. BCS1 subfamily.</text>
</comment>
<evidence type="ECO:0000256" key="6">
    <source>
        <dbReference type="ARBA" id="ARBA00022801"/>
    </source>
</evidence>
<sequence length="549" mass="62168">MSGGFYPVDASKGSGLLAFFSKTSLPTQVLGLSGLASLFSRASSVDTLKLIAVGSVFETGRRVFQWLYERFQFRYSISAQFSHGDPAYDWIILHLNNTRIWRRAPLFKVVAQTSLRRWGVGMLRSASTTIFDEDVADYVPLYSESPILFRWEGYWVEVKQDRAGVEDFVPRFGYTPPLTINLKIYTRDIHVLSKLIETAKQQYNQENKTHVVVHNCSDPQHSYSIWTQAKKKSRRELSSVVLEDGVLDTLLTDAREFLKMESWYKTTGVPHKRGYLLYGPPGTGKSSTIHALAGELSMEIYSLSLAAPFVDDSYLQQAISVIPKNSILVIEDIDCAFPSRDDEEEEDISKKVMPYPFYPWSQPAKKSSVTLSGLLNALDGVSSEEGSLFFATTNYIDRLDPALIRPGRIDIKIEYKLATKGQASSLFTRFYPSKSMKLKGAEQSQTVEYYALILPVSEKPRDFEDQIRELAERFSAALPENEFTTAELQGYLLGHKQKPEGAVNNLPAWIEKQRQYRKEREQREAERKAKAVATKAEKAAKDLKDSDSN</sequence>
<dbReference type="InterPro" id="IPR003959">
    <property type="entry name" value="ATPase_AAA_core"/>
</dbReference>
<reference evidence="15 16" key="1">
    <citation type="journal article" date="2019" name="Nat. Ecol. Evol.">
        <title>Megaphylogeny resolves global patterns of mushroom evolution.</title>
        <authorList>
            <person name="Varga T."/>
            <person name="Krizsan K."/>
            <person name="Foldi C."/>
            <person name="Dima B."/>
            <person name="Sanchez-Garcia M."/>
            <person name="Sanchez-Ramirez S."/>
            <person name="Szollosi G.J."/>
            <person name="Szarkandi J.G."/>
            <person name="Papp V."/>
            <person name="Albert L."/>
            <person name="Andreopoulos W."/>
            <person name="Angelini C."/>
            <person name="Antonin V."/>
            <person name="Barry K.W."/>
            <person name="Bougher N.L."/>
            <person name="Buchanan P."/>
            <person name="Buyck B."/>
            <person name="Bense V."/>
            <person name="Catcheside P."/>
            <person name="Chovatia M."/>
            <person name="Cooper J."/>
            <person name="Damon W."/>
            <person name="Desjardin D."/>
            <person name="Finy P."/>
            <person name="Geml J."/>
            <person name="Haridas S."/>
            <person name="Hughes K."/>
            <person name="Justo A."/>
            <person name="Karasinski D."/>
            <person name="Kautmanova I."/>
            <person name="Kiss B."/>
            <person name="Kocsube S."/>
            <person name="Kotiranta H."/>
            <person name="LaButti K.M."/>
            <person name="Lechner B.E."/>
            <person name="Liimatainen K."/>
            <person name="Lipzen A."/>
            <person name="Lukacs Z."/>
            <person name="Mihaltcheva S."/>
            <person name="Morgado L.N."/>
            <person name="Niskanen T."/>
            <person name="Noordeloos M.E."/>
            <person name="Ohm R.A."/>
            <person name="Ortiz-Santana B."/>
            <person name="Ovrebo C."/>
            <person name="Racz N."/>
            <person name="Riley R."/>
            <person name="Savchenko A."/>
            <person name="Shiryaev A."/>
            <person name="Soop K."/>
            <person name="Spirin V."/>
            <person name="Szebenyi C."/>
            <person name="Tomsovsky M."/>
            <person name="Tulloss R.E."/>
            <person name="Uehling J."/>
            <person name="Grigoriev I.V."/>
            <person name="Vagvolgyi C."/>
            <person name="Papp T."/>
            <person name="Martin F.M."/>
            <person name="Miettinen O."/>
            <person name="Hibbett D.S."/>
            <person name="Nagy L.G."/>
        </authorList>
    </citation>
    <scope>NUCLEOTIDE SEQUENCE [LARGE SCALE GENOMIC DNA]</scope>
    <source>
        <strain evidence="15 16">CBS 121175</strain>
    </source>
</reference>
<evidence type="ECO:0000259" key="14">
    <source>
        <dbReference type="SMART" id="SM01024"/>
    </source>
</evidence>
<dbReference type="GO" id="GO:0005524">
    <property type="term" value="F:ATP binding"/>
    <property type="evidence" value="ECO:0007669"/>
    <property type="project" value="UniProtKB-KW"/>
</dbReference>
<dbReference type="AlphaFoldDB" id="A0A5C3L3I4"/>
<evidence type="ECO:0000256" key="3">
    <source>
        <dbReference type="ARBA" id="ARBA00022692"/>
    </source>
</evidence>
<dbReference type="GO" id="GO:0005743">
    <property type="term" value="C:mitochondrial inner membrane"/>
    <property type="evidence" value="ECO:0007669"/>
    <property type="project" value="UniProtKB-SubCell"/>
</dbReference>
<gene>
    <name evidence="15" type="ORF">FA15DRAFT_666520</name>
</gene>
<dbReference type="SMART" id="SM01024">
    <property type="entry name" value="BCS1_N"/>
    <property type="match status" value="1"/>
</dbReference>
<comment type="subcellular location">
    <subcellularLocation>
        <location evidence="1">Mitochondrion inner membrane</location>
        <topology evidence="1">Single-pass membrane protein</topology>
    </subcellularLocation>
</comment>
<keyword evidence="16" id="KW-1185">Reference proteome</keyword>
<evidence type="ECO:0000256" key="10">
    <source>
        <dbReference type="ARBA" id="ARBA00023136"/>
    </source>
</evidence>
<keyword evidence="8" id="KW-1133">Transmembrane helix</keyword>
<evidence type="ECO:0000256" key="5">
    <source>
        <dbReference type="ARBA" id="ARBA00022792"/>
    </source>
</evidence>
<dbReference type="STRING" id="230819.A0A5C3L3I4"/>
<dbReference type="SUPFAM" id="SSF52540">
    <property type="entry name" value="P-loop containing nucleoside triphosphate hydrolases"/>
    <property type="match status" value="1"/>
</dbReference>
<evidence type="ECO:0000256" key="4">
    <source>
        <dbReference type="ARBA" id="ARBA00022741"/>
    </source>
</evidence>
<evidence type="ECO:0000256" key="8">
    <source>
        <dbReference type="ARBA" id="ARBA00022989"/>
    </source>
</evidence>
<evidence type="ECO:0000256" key="11">
    <source>
        <dbReference type="ARBA" id="ARBA00048778"/>
    </source>
</evidence>
<evidence type="ECO:0000259" key="13">
    <source>
        <dbReference type="SMART" id="SM00382"/>
    </source>
</evidence>
<evidence type="ECO:0000256" key="2">
    <source>
        <dbReference type="ARBA" id="ARBA00007448"/>
    </source>
</evidence>
<dbReference type="CDD" id="cd19510">
    <property type="entry name" value="RecA-like_BCS1"/>
    <property type="match status" value="1"/>
</dbReference>
<dbReference type="InterPro" id="IPR003593">
    <property type="entry name" value="AAA+_ATPase"/>
</dbReference>
<evidence type="ECO:0000313" key="15">
    <source>
        <dbReference type="EMBL" id="TFK27228.1"/>
    </source>
</evidence>
<feature type="domain" description="AAA+ ATPase" evidence="13">
    <location>
        <begin position="271"/>
        <end position="419"/>
    </location>
</feature>
<protein>
    <submittedName>
        <fullName evidence="15">P-loop containing nucleoside triphosphate hydrolase protein</fullName>
    </submittedName>
</protein>
<feature type="domain" description="BCS1 N-terminal" evidence="14">
    <location>
        <begin position="51"/>
        <end position="240"/>
    </location>
</feature>
<dbReference type="Pfam" id="PF00004">
    <property type="entry name" value="AAA"/>
    <property type="match status" value="2"/>
</dbReference>
<dbReference type="InterPro" id="IPR050747">
    <property type="entry name" value="Mitochondrial_chaperone_BCS1"/>
</dbReference>
<dbReference type="Gene3D" id="3.40.50.300">
    <property type="entry name" value="P-loop containing nucleotide triphosphate hydrolases"/>
    <property type="match status" value="1"/>
</dbReference>
<keyword evidence="10" id="KW-0472">Membrane</keyword>
<dbReference type="Proteomes" id="UP000307440">
    <property type="component" value="Unassembled WGS sequence"/>
</dbReference>
<feature type="region of interest" description="Disordered" evidence="12">
    <location>
        <begin position="516"/>
        <end position="549"/>
    </location>
</feature>
<dbReference type="GO" id="GO:0016887">
    <property type="term" value="F:ATP hydrolysis activity"/>
    <property type="evidence" value="ECO:0007669"/>
    <property type="project" value="InterPro"/>
</dbReference>